<feature type="transmembrane region" description="Helical" evidence="1">
    <location>
        <begin position="37"/>
        <end position="57"/>
    </location>
</feature>
<keyword evidence="1" id="KW-1133">Transmembrane helix</keyword>
<dbReference type="OrthoDB" id="1446429at2"/>
<gene>
    <name evidence="2" type="ORF">EV196_101370</name>
</gene>
<dbReference type="Proteomes" id="UP000295455">
    <property type="component" value="Unassembled WGS sequence"/>
</dbReference>
<dbReference type="RefSeq" id="WP_132214284.1">
    <property type="nucleotide sequence ID" value="NZ_OX156936.1"/>
</dbReference>
<feature type="transmembrane region" description="Helical" evidence="1">
    <location>
        <begin position="69"/>
        <end position="86"/>
    </location>
</feature>
<dbReference type="EMBL" id="SLUP01000001">
    <property type="protein sequence ID" value="TCL68944.1"/>
    <property type="molecule type" value="Genomic_DNA"/>
</dbReference>
<feature type="transmembrane region" description="Helical" evidence="1">
    <location>
        <begin position="7"/>
        <end position="25"/>
    </location>
</feature>
<sequence length="140" mass="15317">MNLYKILKYLAFALGILGAVFAILLMTTDSDSMIDNILIVTYVVLFIVIALILIYVLKGLFSGNIKKTLLTVGLFFAVILISYMVSSGTDLDLKQFNDKGLGITESISKNVGAGLYAFYFLIITAIVATFLSSAKKLLNR</sequence>
<proteinExistence type="predicted"/>
<name>A0A4R1RRI5_9FLAO</name>
<keyword evidence="1" id="KW-0812">Transmembrane</keyword>
<accession>A0A4R1RRI5</accession>
<comment type="caution">
    <text evidence="2">The sequence shown here is derived from an EMBL/GenBank/DDBJ whole genome shotgun (WGS) entry which is preliminary data.</text>
</comment>
<evidence type="ECO:0000313" key="2">
    <source>
        <dbReference type="EMBL" id="TCL68944.1"/>
    </source>
</evidence>
<keyword evidence="1" id="KW-0472">Membrane</keyword>
<reference evidence="2 3" key="1">
    <citation type="submission" date="2019-03" db="EMBL/GenBank/DDBJ databases">
        <title>Genomic Encyclopedia of Type Strains, Phase IV (KMG-IV): sequencing the most valuable type-strain genomes for metagenomic binning, comparative biology and taxonomic classification.</title>
        <authorList>
            <person name="Goeker M."/>
        </authorList>
    </citation>
    <scope>NUCLEOTIDE SEQUENCE [LARGE SCALE GENOMIC DNA]</scope>
    <source>
        <strain evidence="2 3">DSM 18792</strain>
    </source>
</reference>
<organism evidence="2 3">
    <name type="scientific">Mariniflexile fucanivorans</name>
    <dbReference type="NCBI Taxonomy" id="264023"/>
    <lineage>
        <taxon>Bacteria</taxon>
        <taxon>Pseudomonadati</taxon>
        <taxon>Bacteroidota</taxon>
        <taxon>Flavobacteriia</taxon>
        <taxon>Flavobacteriales</taxon>
        <taxon>Flavobacteriaceae</taxon>
        <taxon>Mariniflexile</taxon>
    </lineage>
</organism>
<dbReference type="AlphaFoldDB" id="A0A4R1RRI5"/>
<feature type="transmembrane region" description="Helical" evidence="1">
    <location>
        <begin position="116"/>
        <end position="134"/>
    </location>
</feature>
<protein>
    <submittedName>
        <fullName evidence="2">Uncharacterized protein</fullName>
    </submittedName>
</protein>
<evidence type="ECO:0000313" key="3">
    <source>
        <dbReference type="Proteomes" id="UP000295455"/>
    </source>
</evidence>
<keyword evidence="3" id="KW-1185">Reference proteome</keyword>
<evidence type="ECO:0000256" key="1">
    <source>
        <dbReference type="SAM" id="Phobius"/>
    </source>
</evidence>